<sequence>MNAQWALDAEWREMRGPVGSAILYAQWMLDSIAELPTPLRVTEAEKRQAAVIAFAEHLRDSLDDLLDDVLRPLLCRAYEAGIDPHQYIPGRLSFYLAVSKITNGGK</sequence>
<evidence type="ECO:0000313" key="1">
    <source>
        <dbReference type="EMBL" id="CAB4165096.1"/>
    </source>
</evidence>
<gene>
    <name evidence="2" type="ORF">UFOVP1603_61</name>
    <name evidence="1" type="ORF">UFOVP833_26</name>
</gene>
<accession>A0A6J5P569</accession>
<organism evidence="1">
    <name type="scientific">uncultured Caudovirales phage</name>
    <dbReference type="NCBI Taxonomy" id="2100421"/>
    <lineage>
        <taxon>Viruses</taxon>
        <taxon>Duplodnaviria</taxon>
        <taxon>Heunggongvirae</taxon>
        <taxon>Uroviricota</taxon>
        <taxon>Caudoviricetes</taxon>
        <taxon>Peduoviridae</taxon>
        <taxon>Maltschvirus</taxon>
        <taxon>Maltschvirus maltsch</taxon>
    </lineage>
</organism>
<protein>
    <submittedName>
        <fullName evidence="1">Uncharacterized protein</fullName>
    </submittedName>
</protein>
<name>A0A6J5P569_9CAUD</name>
<dbReference type="EMBL" id="LR796770">
    <property type="protein sequence ID" value="CAB4165096.1"/>
    <property type="molecule type" value="Genomic_DNA"/>
</dbReference>
<dbReference type="EMBL" id="LR797475">
    <property type="protein sequence ID" value="CAB4218896.1"/>
    <property type="molecule type" value="Genomic_DNA"/>
</dbReference>
<proteinExistence type="predicted"/>
<evidence type="ECO:0000313" key="2">
    <source>
        <dbReference type="EMBL" id="CAB4218896.1"/>
    </source>
</evidence>
<reference evidence="1" key="1">
    <citation type="submission" date="2020-04" db="EMBL/GenBank/DDBJ databases">
        <authorList>
            <person name="Chiriac C."/>
            <person name="Salcher M."/>
            <person name="Ghai R."/>
            <person name="Kavagutti S V."/>
        </authorList>
    </citation>
    <scope>NUCLEOTIDE SEQUENCE</scope>
</reference>